<organism evidence="2 3">
    <name type="scientific">Dendronalium phyllosphericum CENA369</name>
    <dbReference type="NCBI Taxonomy" id="1725256"/>
    <lineage>
        <taxon>Bacteria</taxon>
        <taxon>Bacillati</taxon>
        <taxon>Cyanobacteriota</taxon>
        <taxon>Cyanophyceae</taxon>
        <taxon>Nostocales</taxon>
        <taxon>Nostocaceae</taxon>
        <taxon>Dendronalium</taxon>
        <taxon>Dendronalium phyllosphericum</taxon>
    </lineage>
</organism>
<dbReference type="Gene3D" id="1.10.390.10">
    <property type="entry name" value="Neutral Protease Domain 2"/>
    <property type="match status" value="1"/>
</dbReference>
<sequence length="594" mass="68306">MTEATAPRLEIGIQDTVPTIHYQVAMPQPDTHLFEVTLQLVNYPSPILDLKMPVWTPGSYLVREYAKNLQDFGAFVGDKPLPWRKISKNHWQINKTGFSELTVRYRIFANELSVRTNHLDSTHGYFNGAALFFRLPGCEKLPIRVTIVPLRPEWRVTTALPPVSEQANTFCAVDFDTLVDSPFEIGSHQLYNFEVLGKPHELAIWGEGNFQIQRTIADIQKIIQVEAQMFGGLPYERYVFLLHLFAQAYGGLEHKNSCSLIYQRFGFRSQEKYERFMQLLAHEFFHLWNVKRIRPKALEIFDYDRENYTPSLWFCEGTTSYYDLLIPLRAGIYDAKSYLNNWSKEITRFLTTPGRKVQSLSESSFDAWIKLYRPDANSSNSQMSYYLKGEMVSLLLDLLIRVRHSNQRSLDDVMRQMWQQFGKAEIGFTPEQLQQVIESVAGMDLADFFELYIDGTEELPFNKYLEPFGLHLVAEQEDEPYLGVKVKTDNGREIIRSVEAGSPAQQAGIDAGDELLAIEGIKVTANQLSDRLKDYQPNDTIQVTVFHQDELRTYCVTLSAPIPTKYQVIPVQNPDPTQKENFAGWLGVSLMTVR</sequence>
<dbReference type="InterPro" id="IPR040756">
    <property type="entry name" value="Peptidase_M61_N"/>
</dbReference>
<gene>
    <name evidence="2" type="ORF">I8752_13320</name>
</gene>
<dbReference type="PROSITE" id="PS50106">
    <property type="entry name" value="PDZ"/>
    <property type="match status" value="1"/>
</dbReference>
<dbReference type="PIRSF" id="PIRSF016493">
    <property type="entry name" value="Glycyl_aminpptds"/>
    <property type="match status" value="1"/>
</dbReference>
<dbReference type="InterPro" id="IPR007963">
    <property type="entry name" value="Peptidase_M61_catalytic"/>
</dbReference>
<dbReference type="SUPFAM" id="SSF55486">
    <property type="entry name" value="Metalloproteases ('zincins'), catalytic domain"/>
    <property type="match status" value="1"/>
</dbReference>
<dbReference type="InterPro" id="IPR027268">
    <property type="entry name" value="Peptidase_M4/M1_CTD_sf"/>
</dbReference>
<dbReference type="SUPFAM" id="SSF50156">
    <property type="entry name" value="PDZ domain-like"/>
    <property type="match status" value="1"/>
</dbReference>
<dbReference type="Pfam" id="PF05299">
    <property type="entry name" value="Peptidase_M61"/>
    <property type="match status" value="1"/>
</dbReference>
<dbReference type="InterPro" id="IPR024191">
    <property type="entry name" value="Peptidase_M61"/>
</dbReference>
<dbReference type="InterPro" id="IPR001478">
    <property type="entry name" value="PDZ"/>
</dbReference>
<dbReference type="AlphaFoldDB" id="A0A8J7LHH1"/>
<keyword evidence="3" id="KW-1185">Reference proteome</keyword>
<evidence type="ECO:0000313" key="2">
    <source>
        <dbReference type="EMBL" id="MBH8573984.1"/>
    </source>
</evidence>
<dbReference type="Pfam" id="PF13180">
    <property type="entry name" value="PDZ_2"/>
    <property type="match status" value="1"/>
</dbReference>
<comment type="caution">
    <text evidence="2">The sequence shown here is derived from an EMBL/GenBank/DDBJ whole genome shotgun (WGS) entry which is preliminary data.</text>
</comment>
<dbReference type="SMART" id="SM00228">
    <property type="entry name" value="PDZ"/>
    <property type="match status" value="1"/>
</dbReference>
<dbReference type="InterPro" id="IPR036034">
    <property type="entry name" value="PDZ_sf"/>
</dbReference>
<feature type="domain" description="PDZ" evidence="1">
    <location>
        <begin position="469"/>
        <end position="547"/>
    </location>
</feature>
<name>A0A8J7LHH1_9NOST</name>
<dbReference type="Gene3D" id="2.60.40.3650">
    <property type="match status" value="1"/>
</dbReference>
<reference evidence="2 3" key="1">
    <citation type="journal article" date="2021" name="Int. J. Syst. Evol. Microbiol.">
        <title>Amazonocrinis nigriterrae gen. nov., sp. nov., Atlanticothrix silvestris gen. nov., sp. nov. and Dendronalium phyllosphericum gen. nov., sp. nov., nostocacean cyanobacteria from Brazilian environments.</title>
        <authorList>
            <person name="Alvarenga D.O."/>
            <person name="Andreote A.P.D."/>
            <person name="Branco L.H.Z."/>
            <person name="Delbaje E."/>
            <person name="Cruz R.B."/>
            <person name="Varani A.M."/>
            <person name="Fiore M.F."/>
        </authorList>
    </citation>
    <scope>NUCLEOTIDE SEQUENCE [LARGE SCALE GENOMIC DNA]</scope>
    <source>
        <strain evidence="2 3">CENA369</strain>
    </source>
</reference>
<evidence type="ECO:0000259" key="1">
    <source>
        <dbReference type="PROSITE" id="PS50106"/>
    </source>
</evidence>
<accession>A0A8J7LHH1</accession>
<evidence type="ECO:0000313" key="3">
    <source>
        <dbReference type="Proteomes" id="UP000662314"/>
    </source>
</evidence>
<proteinExistence type="predicted"/>
<dbReference type="EMBL" id="JAECZA010000051">
    <property type="protein sequence ID" value="MBH8573984.1"/>
    <property type="molecule type" value="Genomic_DNA"/>
</dbReference>
<dbReference type="Proteomes" id="UP000662314">
    <property type="component" value="Unassembled WGS sequence"/>
</dbReference>
<protein>
    <submittedName>
        <fullName evidence="2">M61 family metallopeptidase</fullName>
    </submittedName>
</protein>
<dbReference type="Gene3D" id="2.30.42.10">
    <property type="match status" value="1"/>
</dbReference>
<dbReference type="RefSeq" id="WP_214432801.1">
    <property type="nucleotide sequence ID" value="NZ_CAWPUQ010000286.1"/>
</dbReference>
<dbReference type="Pfam" id="PF17899">
    <property type="entry name" value="Peptidase_M61_N"/>
    <property type="match status" value="1"/>
</dbReference>